<dbReference type="GO" id="GO:0009307">
    <property type="term" value="P:DNA restriction-modification system"/>
    <property type="evidence" value="ECO:0007669"/>
    <property type="project" value="UniProtKB-KW"/>
</dbReference>
<dbReference type="GO" id="GO:0044027">
    <property type="term" value="P:negative regulation of gene expression via chromosomal CpG island methylation"/>
    <property type="evidence" value="ECO:0007669"/>
    <property type="project" value="TreeGrafter"/>
</dbReference>
<evidence type="ECO:0000256" key="3">
    <source>
        <dbReference type="ARBA" id="ARBA00022679"/>
    </source>
</evidence>
<gene>
    <name evidence="8" type="ORF">C8R28_1008125</name>
</gene>
<dbReference type="InterPro" id="IPR050390">
    <property type="entry name" value="C5-Methyltransferase"/>
</dbReference>
<dbReference type="Proteomes" id="UP000244110">
    <property type="component" value="Unassembled WGS sequence"/>
</dbReference>
<dbReference type="InterPro" id="IPR029063">
    <property type="entry name" value="SAM-dependent_MTases_sf"/>
</dbReference>
<dbReference type="EC" id="2.1.1.37" evidence="1"/>
<evidence type="ECO:0000256" key="7">
    <source>
        <dbReference type="PROSITE-ProRule" id="PRU01016"/>
    </source>
</evidence>
<sequence>MHELALFAGSGGGILGGKLLGWRTVCAVERNAYAAQVLAQRQNNGILEPFPIWSDVQNFDGKPWKGIVDVISGGFPCQDISVAGKGVGIDGEQSGMWKHMARIIDEVRPRFVFVENTPLLVSRGLVRILSDLACMGFDAKWGIMGASDAGLCHNRKRFWLVANTNGYRLQRINSVSSAKAHQPRSTQWSDIARVVSEVQQGGENCIPESWILRESNGMACRVDRTTALGNGQVPIVAARAFINLIQPMISGGK</sequence>
<name>A0A2T5ISV5_9PROT</name>
<dbReference type="GO" id="GO:0003677">
    <property type="term" value="F:DNA binding"/>
    <property type="evidence" value="ECO:0007669"/>
    <property type="project" value="TreeGrafter"/>
</dbReference>
<dbReference type="PROSITE" id="PS00094">
    <property type="entry name" value="C5_MTASE_1"/>
    <property type="match status" value="1"/>
</dbReference>
<dbReference type="SUPFAM" id="SSF53335">
    <property type="entry name" value="S-adenosyl-L-methionine-dependent methyltransferases"/>
    <property type="match status" value="1"/>
</dbReference>
<keyword evidence="4 7" id="KW-0949">S-adenosyl-L-methionine</keyword>
<dbReference type="PANTHER" id="PTHR10629">
    <property type="entry name" value="CYTOSINE-SPECIFIC METHYLTRANSFERASE"/>
    <property type="match status" value="1"/>
</dbReference>
<organism evidence="8 9">
    <name type="scientific">Nitrosomonas ureae</name>
    <dbReference type="NCBI Taxonomy" id="44577"/>
    <lineage>
        <taxon>Bacteria</taxon>
        <taxon>Pseudomonadati</taxon>
        <taxon>Pseudomonadota</taxon>
        <taxon>Betaproteobacteria</taxon>
        <taxon>Nitrosomonadales</taxon>
        <taxon>Nitrosomonadaceae</taxon>
        <taxon>Nitrosomonas</taxon>
    </lineage>
</organism>
<dbReference type="InterPro" id="IPR001525">
    <property type="entry name" value="C5_MeTfrase"/>
</dbReference>
<accession>A0A2T5ISV5</accession>
<evidence type="ECO:0000313" key="9">
    <source>
        <dbReference type="Proteomes" id="UP000244110"/>
    </source>
</evidence>
<evidence type="ECO:0000256" key="2">
    <source>
        <dbReference type="ARBA" id="ARBA00022603"/>
    </source>
</evidence>
<comment type="catalytic activity">
    <reaction evidence="6">
        <text>a 2'-deoxycytidine in DNA + S-adenosyl-L-methionine = a 5-methyl-2'-deoxycytidine in DNA + S-adenosyl-L-homocysteine + H(+)</text>
        <dbReference type="Rhea" id="RHEA:13681"/>
        <dbReference type="Rhea" id="RHEA-COMP:11369"/>
        <dbReference type="Rhea" id="RHEA-COMP:11370"/>
        <dbReference type="ChEBI" id="CHEBI:15378"/>
        <dbReference type="ChEBI" id="CHEBI:57856"/>
        <dbReference type="ChEBI" id="CHEBI:59789"/>
        <dbReference type="ChEBI" id="CHEBI:85452"/>
        <dbReference type="ChEBI" id="CHEBI:85454"/>
        <dbReference type="EC" id="2.1.1.37"/>
    </reaction>
</comment>
<dbReference type="AlphaFoldDB" id="A0A2T5ISV5"/>
<evidence type="ECO:0000256" key="6">
    <source>
        <dbReference type="ARBA" id="ARBA00047422"/>
    </source>
</evidence>
<dbReference type="PROSITE" id="PS51679">
    <property type="entry name" value="SAM_MT_C5"/>
    <property type="match status" value="1"/>
</dbReference>
<dbReference type="PANTHER" id="PTHR10629:SF52">
    <property type="entry name" value="DNA (CYTOSINE-5)-METHYLTRANSFERASE 1"/>
    <property type="match status" value="1"/>
</dbReference>
<protein>
    <recommendedName>
        <fullName evidence="1">DNA (cytosine-5-)-methyltransferase</fullName>
        <ecNumber evidence="1">2.1.1.37</ecNumber>
    </recommendedName>
</protein>
<keyword evidence="3 7" id="KW-0808">Transferase</keyword>
<comment type="caution">
    <text evidence="8">The sequence shown here is derived from an EMBL/GenBank/DDBJ whole genome shotgun (WGS) entry which is preliminary data.</text>
</comment>
<dbReference type="Pfam" id="PF00145">
    <property type="entry name" value="DNA_methylase"/>
    <property type="match status" value="1"/>
</dbReference>
<dbReference type="Gene3D" id="3.40.50.150">
    <property type="entry name" value="Vaccinia Virus protein VP39"/>
    <property type="match status" value="1"/>
</dbReference>
<proteinExistence type="inferred from homology"/>
<comment type="similarity">
    <text evidence="7">Belongs to the class I-like SAM-binding methyltransferase superfamily. C5-methyltransferase family.</text>
</comment>
<feature type="active site" evidence="7">
    <location>
        <position position="77"/>
    </location>
</feature>
<evidence type="ECO:0000313" key="8">
    <source>
        <dbReference type="EMBL" id="PTQ86930.1"/>
    </source>
</evidence>
<keyword evidence="2 7" id="KW-0489">Methyltransferase</keyword>
<reference evidence="8 9" key="1">
    <citation type="submission" date="2018-04" db="EMBL/GenBank/DDBJ databases">
        <title>Active sludge and wastewater microbial communities from Klosterneuburg, Austria.</title>
        <authorList>
            <person name="Wagner M."/>
        </authorList>
    </citation>
    <scope>NUCLEOTIDE SEQUENCE [LARGE SCALE GENOMIC DNA]</scope>
    <source>
        <strain evidence="8 9">Nm4</strain>
    </source>
</reference>
<keyword evidence="5" id="KW-0680">Restriction system</keyword>
<dbReference type="RefSeq" id="WP_107786465.1">
    <property type="nucleotide sequence ID" value="NZ_QAOL01000008.1"/>
</dbReference>
<dbReference type="GO" id="GO:0032259">
    <property type="term" value="P:methylation"/>
    <property type="evidence" value="ECO:0007669"/>
    <property type="project" value="UniProtKB-KW"/>
</dbReference>
<evidence type="ECO:0000256" key="1">
    <source>
        <dbReference type="ARBA" id="ARBA00011975"/>
    </source>
</evidence>
<dbReference type="EMBL" id="QAOL01000008">
    <property type="protein sequence ID" value="PTQ86930.1"/>
    <property type="molecule type" value="Genomic_DNA"/>
</dbReference>
<evidence type="ECO:0000256" key="5">
    <source>
        <dbReference type="ARBA" id="ARBA00022747"/>
    </source>
</evidence>
<dbReference type="GO" id="GO:0003886">
    <property type="term" value="F:DNA (cytosine-5-)-methyltransferase activity"/>
    <property type="evidence" value="ECO:0007669"/>
    <property type="project" value="UniProtKB-EC"/>
</dbReference>
<dbReference type="PRINTS" id="PR00105">
    <property type="entry name" value="C5METTRFRASE"/>
</dbReference>
<evidence type="ECO:0000256" key="4">
    <source>
        <dbReference type="ARBA" id="ARBA00022691"/>
    </source>
</evidence>
<dbReference type="InterPro" id="IPR018117">
    <property type="entry name" value="C5_DNA_meth_AS"/>
</dbReference>